<comment type="caution">
    <text evidence="1">The sequence shown here is derived from an EMBL/GenBank/DDBJ whole genome shotgun (WGS) entry which is preliminary data.</text>
</comment>
<proteinExistence type="predicted"/>
<reference evidence="1 2" key="1">
    <citation type="submission" date="2018-09" db="EMBL/GenBank/DDBJ databases">
        <title>Metagenome Assembled Genomes from an Advanced Water Purification Facility.</title>
        <authorList>
            <person name="Stamps B.W."/>
            <person name="Spear J.R."/>
        </authorList>
    </citation>
    <scope>NUCLEOTIDE SEQUENCE [LARGE SCALE GENOMIC DNA]</scope>
    <source>
        <strain evidence="1">Bin_63_2</strain>
    </source>
</reference>
<organism evidence="1 2">
    <name type="scientific">Candidatus Dojkabacteria bacterium</name>
    <dbReference type="NCBI Taxonomy" id="2099670"/>
    <lineage>
        <taxon>Bacteria</taxon>
        <taxon>Candidatus Dojkabacteria</taxon>
    </lineage>
</organism>
<dbReference type="Proteomes" id="UP000321026">
    <property type="component" value="Unassembled WGS sequence"/>
</dbReference>
<gene>
    <name evidence="1" type="ORF">E6Q11_02215</name>
</gene>
<evidence type="ECO:0000313" key="2">
    <source>
        <dbReference type="Proteomes" id="UP000321026"/>
    </source>
</evidence>
<name>A0A5C7J8S1_9BACT</name>
<dbReference type="AlphaFoldDB" id="A0A5C7J8S1"/>
<evidence type="ECO:0000313" key="1">
    <source>
        <dbReference type="EMBL" id="TXG77793.1"/>
    </source>
</evidence>
<sequence length="112" mass="12264">MGGFKSNSAPFLNTENAVLKRTVRNMMGVTVNRAQMLAPVLTGALRSSGRVSRETGNGETATAIFGGKDVGVAYARIRHFENRKNPQTLRYLQRAGDSVVREGVAKYYKLSK</sequence>
<dbReference type="EMBL" id="SSDS01000037">
    <property type="protein sequence ID" value="TXG77793.1"/>
    <property type="molecule type" value="Genomic_DNA"/>
</dbReference>
<evidence type="ECO:0008006" key="3">
    <source>
        <dbReference type="Google" id="ProtNLM"/>
    </source>
</evidence>
<accession>A0A5C7J8S1</accession>
<protein>
    <recommendedName>
        <fullName evidence="3">HK97 gp10 family phage protein</fullName>
    </recommendedName>
</protein>